<dbReference type="Proteomes" id="UP000887540">
    <property type="component" value="Unplaced"/>
</dbReference>
<dbReference type="WBParaSite" id="ACRNAN_Path_1292.g5056.t1">
    <property type="protein sequence ID" value="ACRNAN_Path_1292.g5056.t1"/>
    <property type="gene ID" value="ACRNAN_Path_1292.g5056"/>
</dbReference>
<keyword evidence="1" id="KW-1133">Transmembrane helix</keyword>
<dbReference type="InterPro" id="IPR001623">
    <property type="entry name" value="DnaJ_domain"/>
</dbReference>
<dbReference type="PANTHER" id="PTHR44825">
    <property type="match status" value="1"/>
</dbReference>
<accession>A0A914BYH6</accession>
<dbReference type="SUPFAM" id="SSF46565">
    <property type="entry name" value="Chaperone J-domain"/>
    <property type="match status" value="1"/>
</dbReference>
<evidence type="ECO:0000256" key="1">
    <source>
        <dbReference type="SAM" id="Phobius"/>
    </source>
</evidence>
<dbReference type="InterPro" id="IPR036869">
    <property type="entry name" value="J_dom_sf"/>
</dbReference>
<dbReference type="PRINTS" id="PR00625">
    <property type="entry name" value="JDOMAIN"/>
</dbReference>
<dbReference type="InterPro" id="IPR018253">
    <property type="entry name" value="DnaJ_domain_CS"/>
</dbReference>
<protein>
    <submittedName>
        <fullName evidence="4">J domain-containing protein</fullName>
    </submittedName>
</protein>
<dbReference type="PANTHER" id="PTHR44825:SF1">
    <property type="entry name" value="DNAJ HOMOLOG SUBFAMILY C MEMBER 4"/>
    <property type="match status" value="1"/>
</dbReference>
<feature type="domain" description="J" evidence="2">
    <location>
        <begin position="12"/>
        <end position="85"/>
    </location>
</feature>
<dbReference type="CDD" id="cd06257">
    <property type="entry name" value="DnaJ"/>
    <property type="match status" value="1"/>
</dbReference>
<dbReference type="InterPro" id="IPR052763">
    <property type="entry name" value="DnaJ_C4"/>
</dbReference>
<dbReference type="Pfam" id="PF00226">
    <property type="entry name" value="DnaJ"/>
    <property type="match status" value="1"/>
</dbReference>
<reference evidence="4" key="1">
    <citation type="submission" date="2022-11" db="UniProtKB">
        <authorList>
            <consortium name="WormBaseParasite"/>
        </authorList>
    </citation>
    <scope>IDENTIFICATION</scope>
</reference>
<name>A0A914BYH6_9BILA</name>
<organism evidence="3 4">
    <name type="scientific">Acrobeloides nanus</name>
    <dbReference type="NCBI Taxonomy" id="290746"/>
    <lineage>
        <taxon>Eukaryota</taxon>
        <taxon>Metazoa</taxon>
        <taxon>Ecdysozoa</taxon>
        <taxon>Nematoda</taxon>
        <taxon>Chromadorea</taxon>
        <taxon>Rhabditida</taxon>
        <taxon>Tylenchina</taxon>
        <taxon>Cephalobomorpha</taxon>
        <taxon>Cephaloboidea</taxon>
        <taxon>Cephalobidae</taxon>
        <taxon>Acrobeloides</taxon>
    </lineage>
</organism>
<keyword evidence="1" id="KW-0472">Membrane</keyword>
<evidence type="ECO:0000313" key="3">
    <source>
        <dbReference type="Proteomes" id="UP000887540"/>
    </source>
</evidence>
<dbReference type="SMART" id="SM00271">
    <property type="entry name" value="DnaJ"/>
    <property type="match status" value="1"/>
</dbReference>
<dbReference type="PROSITE" id="PS00636">
    <property type="entry name" value="DNAJ_1"/>
    <property type="match status" value="1"/>
</dbReference>
<keyword evidence="1" id="KW-0812">Transmembrane</keyword>
<evidence type="ECO:0000313" key="4">
    <source>
        <dbReference type="WBParaSite" id="ACRNAN_Path_1292.g5056.t1"/>
    </source>
</evidence>
<dbReference type="Gene3D" id="1.10.287.110">
    <property type="entry name" value="DnaJ domain"/>
    <property type="match status" value="1"/>
</dbReference>
<evidence type="ECO:0000259" key="2">
    <source>
        <dbReference type="PROSITE" id="PS50076"/>
    </source>
</evidence>
<sequence length="182" mass="21257">MRFVSYRPKKKTYYEVLGIESNASYEEVKEAFVALAKLLHPDGQSTSTSEASTAEINQTEKFMLVREAYEVLRNPEKRRAYDQGSKISQQKSNKSMEVIMKSDLSSSPAREDQVIDVQRLKTERYGLGNGKFYDIDLEDQKEDEMKKLWRRVITIFLLSMIGNYLFVEYSTRKPIKKELDQE</sequence>
<keyword evidence="3" id="KW-1185">Reference proteome</keyword>
<dbReference type="PROSITE" id="PS50076">
    <property type="entry name" value="DNAJ_2"/>
    <property type="match status" value="1"/>
</dbReference>
<feature type="transmembrane region" description="Helical" evidence="1">
    <location>
        <begin position="148"/>
        <end position="167"/>
    </location>
</feature>
<proteinExistence type="predicted"/>
<dbReference type="AlphaFoldDB" id="A0A914BYH6"/>